<sequence>MSNENISNFSNELKNKNECIQAELLNSEANEFAGQKIAIQRTALRRFIFHCRPEISQMLRARDIKTLNEAYDLALQEEKILNYVKPHKSTNLYCSICKMTNHPTQNCKKKNIQTQIKILIQVQARKQMIPRNQNISALSFEEFIQNKYRFIRYNSTIIVSTKRNNYAKSTRCLRKEIRLDGYDGILGTDFMKDHHSVIDYNNNTIKIDHIILPFKDHYIQNNIEYANKIILSARSETIAEVKLSNCLPLGIIINQEIQKDVLIPNTLVNNNNQKAYIPILNLSHNEIIIDKPTFELAEIIPEEIVNLTQVQPTKRGTLLNNNLRLNHLSKEE</sequence>
<dbReference type="AlphaFoldDB" id="A0ABD2NCV3"/>
<dbReference type="EMBL" id="JABFTP020000093">
    <property type="protein sequence ID" value="KAL3276312.1"/>
    <property type="molecule type" value="Genomic_DNA"/>
</dbReference>
<proteinExistence type="predicted"/>
<evidence type="ECO:0000313" key="2">
    <source>
        <dbReference type="Proteomes" id="UP001516400"/>
    </source>
</evidence>
<dbReference type="Gene3D" id="2.40.70.10">
    <property type="entry name" value="Acid Proteases"/>
    <property type="match status" value="1"/>
</dbReference>
<gene>
    <name evidence="1" type="ORF">HHI36_024247</name>
</gene>
<name>A0ABD2NCV3_9CUCU</name>
<dbReference type="Proteomes" id="UP001516400">
    <property type="component" value="Unassembled WGS sequence"/>
</dbReference>
<keyword evidence="2" id="KW-1185">Reference proteome</keyword>
<organism evidence="1 2">
    <name type="scientific">Cryptolaemus montrouzieri</name>
    <dbReference type="NCBI Taxonomy" id="559131"/>
    <lineage>
        <taxon>Eukaryota</taxon>
        <taxon>Metazoa</taxon>
        <taxon>Ecdysozoa</taxon>
        <taxon>Arthropoda</taxon>
        <taxon>Hexapoda</taxon>
        <taxon>Insecta</taxon>
        <taxon>Pterygota</taxon>
        <taxon>Neoptera</taxon>
        <taxon>Endopterygota</taxon>
        <taxon>Coleoptera</taxon>
        <taxon>Polyphaga</taxon>
        <taxon>Cucujiformia</taxon>
        <taxon>Coccinelloidea</taxon>
        <taxon>Coccinellidae</taxon>
        <taxon>Scymninae</taxon>
        <taxon>Scymnini</taxon>
        <taxon>Cryptolaemus</taxon>
    </lineage>
</organism>
<dbReference type="InterPro" id="IPR021109">
    <property type="entry name" value="Peptidase_aspartic_dom_sf"/>
</dbReference>
<evidence type="ECO:0000313" key="1">
    <source>
        <dbReference type="EMBL" id="KAL3276312.1"/>
    </source>
</evidence>
<comment type="caution">
    <text evidence="1">The sequence shown here is derived from an EMBL/GenBank/DDBJ whole genome shotgun (WGS) entry which is preliminary data.</text>
</comment>
<protein>
    <submittedName>
        <fullName evidence="1">Uncharacterized protein</fullName>
    </submittedName>
</protein>
<accession>A0ABD2NCV3</accession>
<reference evidence="1 2" key="1">
    <citation type="journal article" date="2021" name="BMC Biol.">
        <title>Horizontally acquired antibacterial genes associated with adaptive radiation of ladybird beetles.</title>
        <authorList>
            <person name="Li H.S."/>
            <person name="Tang X.F."/>
            <person name="Huang Y.H."/>
            <person name="Xu Z.Y."/>
            <person name="Chen M.L."/>
            <person name="Du X.Y."/>
            <person name="Qiu B.Y."/>
            <person name="Chen P.T."/>
            <person name="Zhang W."/>
            <person name="Slipinski A."/>
            <person name="Escalona H.E."/>
            <person name="Waterhouse R.M."/>
            <person name="Zwick A."/>
            <person name="Pang H."/>
        </authorList>
    </citation>
    <scope>NUCLEOTIDE SEQUENCE [LARGE SCALE GENOMIC DNA]</scope>
    <source>
        <strain evidence="1">SYSU2018</strain>
    </source>
</reference>